<keyword evidence="4" id="KW-1185">Reference proteome</keyword>
<dbReference type="EMBL" id="JACIEB010000001">
    <property type="protein sequence ID" value="MBB3980884.1"/>
    <property type="molecule type" value="Genomic_DNA"/>
</dbReference>
<evidence type="ECO:0000256" key="1">
    <source>
        <dbReference type="ARBA" id="ARBA00006226"/>
    </source>
</evidence>
<sequence length="90" mass="10278">MLPLIWDEGALDDLEAIIDFIEMHNPAAAERLGNAIRDTAERLPTHPYMYRTGRVPGTREALVTPNYVLVYRVTDAIEVMAIIHTRQQYP</sequence>
<comment type="caution">
    <text evidence="3">The sequence shown here is derived from an EMBL/GenBank/DDBJ whole genome shotgun (WGS) entry which is preliminary data.</text>
</comment>
<gene>
    <name evidence="3" type="ORF">GGR44_000515</name>
</gene>
<dbReference type="InterPro" id="IPR035093">
    <property type="entry name" value="RelE/ParE_toxin_dom_sf"/>
</dbReference>
<evidence type="ECO:0000313" key="4">
    <source>
        <dbReference type="Proteomes" id="UP000552757"/>
    </source>
</evidence>
<evidence type="ECO:0000256" key="2">
    <source>
        <dbReference type="ARBA" id="ARBA00022649"/>
    </source>
</evidence>
<proteinExistence type="inferred from homology"/>
<dbReference type="InterPro" id="IPR051803">
    <property type="entry name" value="TA_system_RelE-like_toxin"/>
</dbReference>
<organism evidence="3 4">
    <name type="scientific">Sphingobium fontiphilum</name>
    <dbReference type="NCBI Taxonomy" id="944425"/>
    <lineage>
        <taxon>Bacteria</taxon>
        <taxon>Pseudomonadati</taxon>
        <taxon>Pseudomonadota</taxon>
        <taxon>Alphaproteobacteria</taxon>
        <taxon>Sphingomonadales</taxon>
        <taxon>Sphingomonadaceae</taxon>
        <taxon>Sphingobium</taxon>
    </lineage>
</organism>
<protein>
    <submittedName>
        <fullName evidence="3">Addiction module RelE/StbE family toxin</fullName>
    </submittedName>
</protein>
<dbReference type="PANTHER" id="PTHR33755:SF6">
    <property type="entry name" value="PLASMID STABILIZATION SYSTEM PROTEIN"/>
    <property type="match status" value="1"/>
</dbReference>
<dbReference type="RefSeq" id="WP_183953862.1">
    <property type="nucleotide sequence ID" value="NZ_JACIEB010000001.1"/>
</dbReference>
<name>A0A7W6GPC9_9SPHN</name>
<keyword evidence="2" id="KW-1277">Toxin-antitoxin system</keyword>
<dbReference type="Proteomes" id="UP000552757">
    <property type="component" value="Unassembled WGS sequence"/>
</dbReference>
<dbReference type="Gene3D" id="3.30.2310.20">
    <property type="entry name" value="RelE-like"/>
    <property type="match status" value="1"/>
</dbReference>
<dbReference type="AlphaFoldDB" id="A0A7W6GPC9"/>
<dbReference type="PANTHER" id="PTHR33755">
    <property type="entry name" value="TOXIN PARE1-RELATED"/>
    <property type="match status" value="1"/>
</dbReference>
<dbReference type="InterPro" id="IPR007712">
    <property type="entry name" value="RelE/ParE_toxin"/>
</dbReference>
<accession>A0A7W6GPC9</accession>
<evidence type="ECO:0000313" key="3">
    <source>
        <dbReference type="EMBL" id="MBB3980884.1"/>
    </source>
</evidence>
<reference evidence="3 4" key="1">
    <citation type="submission" date="2020-08" db="EMBL/GenBank/DDBJ databases">
        <title>Genomic Encyclopedia of Type Strains, Phase IV (KMG-IV): sequencing the most valuable type-strain genomes for metagenomic binning, comparative biology and taxonomic classification.</title>
        <authorList>
            <person name="Goeker M."/>
        </authorList>
    </citation>
    <scope>NUCLEOTIDE SEQUENCE [LARGE SCALE GENOMIC DNA]</scope>
    <source>
        <strain evidence="3 4">DSM 29348</strain>
    </source>
</reference>
<dbReference type="NCBIfam" id="TIGR02385">
    <property type="entry name" value="RelE_StbE"/>
    <property type="match status" value="1"/>
</dbReference>
<dbReference type="Pfam" id="PF05016">
    <property type="entry name" value="ParE_toxin"/>
    <property type="match status" value="1"/>
</dbReference>
<comment type="similarity">
    <text evidence="1">Belongs to the RelE toxin family.</text>
</comment>